<proteinExistence type="inferred from homology"/>
<dbReference type="GO" id="GO:0003743">
    <property type="term" value="F:translation initiation factor activity"/>
    <property type="evidence" value="ECO:0007669"/>
    <property type="project" value="UniProtKB-UniRule"/>
</dbReference>
<keyword evidence="6 8" id="KW-0342">GTP-binding</keyword>
<dbReference type="Gene3D" id="3.40.50.300">
    <property type="entry name" value="P-loop containing nucleotide triphosphate hydrolases"/>
    <property type="match status" value="1"/>
</dbReference>
<evidence type="ECO:0000256" key="8">
    <source>
        <dbReference type="HAMAP-Rule" id="MF_00100"/>
    </source>
</evidence>
<dbReference type="InterPro" id="IPR009000">
    <property type="entry name" value="Transl_B-barrel_sf"/>
</dbReference>
<comment type="caution">
    <text evidence="11">The sequence shown here is derived from an EMBL/GenBank/DDBJ whole genome shotgun (WGS) entry which is preliminary data.</text>
</comment>
<dbReference type="FunFam" id="3.40.50.10050:FF:000001">
    <property type="entry name" value="Translation initiation factor IF-2"/>
    <property type="match status" value="1"/>
</dbReference>
<dbReference type="InterPro" id="IPR036925">
    <property type="entry name" value="TIF_IF2_dom3_sf"/>
</dbReference>
<protein>
    <recommendedName>
        <fullName evidence="2 8">Probable translation initiation factor IF-2</fullName>
    </recommendedName>
</protein>
<dbReference type="InterPro" id="IPR005225">
    <property type="entry name" value="Small_GTP-bd"/>
</dbReference>
<comment type="similarity">
    <text evidence="1 8 9">Belongs to the TRAFAC class translation factor GTPase superfamily. Classic translation factor GTPase family. IF-2 subfamily.</text>
</comment>
<dbReference type="HAMAP" id="MF_00100_A">
    <property type="entry name" value="IF_2_A"/>
    <property type="match status" value="1"/>
</dbReference>
<feature type="binding site" evidence="8">
    <location>
        <begin position="14"/>
        <end position="21"/>
    </location>
    <ligand>
        <name>GTP</name>
        <dbReference type="ChEBI" id="CHEBI:37565"/>
    </ligand>
</feature>
<dbReference type="Pfam" id="PF14578">
    <property type="entry name" value="GTP_EFTU_D4"/>
    <property type="match status" value="1"/>
</dbReference>
<evidence type="ECO:0000256" key="6">
    <source>
        <dbReference type="ARBA" id="ARBA00023134"/>
    </source>
</evidence>
<dbReference type="GO" id="GO:0005737">
    <property type="term" value="C:cytoplasm"/>
    <property type="evidence" value="ECO:0007669"/>
    <property type="project" value="TreeGrafter"/>
</dbReference>
<sequence>MGENLRTPIVCVMGHVDHGKTSLLDKIRGTTIAEREAGLITQHIGATEVPLEIIKRVCGPIFKGDTKVPGLLFIDTPGHRAFTTLRARGGALADLAVLVVDVNEGFQPQTLEAVEILKRFKTPFIVAGNKIDKIPGWNPQPGKPFILSFPQQTGFAQTGLDEKIYVIIGKLYEMGLSSDRYDRVRDFQRNIGILPVSAKTGEGIPDLLMILMGLAQKFLEKDLEYRAVGPGVGTVLEVKEETGLGTTLDVILYDGELNVGDTIVVGSRGDPISTKIRALLKPRPLSEMRSEEKFKQVKRVVAASGIKIAAPSLEGALAGSQIRVATGNIDEVGAAIRSEIDSVRIETESNGVLIKSDTIGSLEALVNELKKENIPIRKADIGDISKRDVAEVKTIKDPLFAVILGFEVDVLPDAKEELSDSDIKLFTNNVIYRIIEDYKKWVAEQKQLLEKKRYETIIKPGRFIIMPDCTFRQSKPAVVGVRVLGGIIKTNLEVMKEDGTIVGIIKGIQENNENISEAKTGKEVAMAIDGPIVGRQIKEGDTLYIDIPEKHAKIAEQELFEAMKIEDKETLIAFMEIKRRGTPFWGK</sequence>
<dbReference type="InterPro" id="IPR023115">
    <property type="entry name" value="TIF_IF2_dom3"/>
</dbReference>
<keyword evidence="4 8" id="KW-0547">Nucleotide-binding</keyword>
<dbReference type="AlphaFoldDB" id="A0A0P8CDQ3"/>
<dbReference type="InterPro" id="IPR000795">
    <property type="entry name" value="T_Tr_GTP-bd_dom"/>
</dbReference>
<accession>A0A0P8CDQ3</accession>
<dbReference type="NCBIfam" id="NF011418">
    <property type="entry name" value="PRK14845.1"/>
    <property type="match status" value="1"/>
</dbReference>
<dbReference type="FunFam" id="3.40.50.300:FF:000112">
    <property type="entry name" value="Eukaryotic translation initiation factor 5B"/>
    <property type="match status" value="1"/>
</dbReference>
<dbReference type="NCBIfam" id="NF003078">
    <property type="entry name" value="PRK04004.1"/>
    <property type="match status" value="1"/>
</dbReference>
<feature type="domain" description="Tr-type G" evidence="10">
    <location>
        <begin position="5"/>
        <end position="220"/>
    </location>
</feature>
<dbReference type="Gene3D" id="2.40.30.10">
    <property type="entry name" value="Translation factors"/>
    <property type="match status" value="2"/>
</dbReference>
<dbReference type="Pfam" id="PF11987">
    <property type="entry name" value="IF-2"/>
    <property type="match status" value="1"/>
</dbReference>
<dbReference type="GO" id="GO:0005525">
    <property type="term" value="F:GTP binding"/>
    <property type="evidence" value="ECO:0007669"/>
    <property type="project" value="UniProtKB-KW"/>
</dbReference>
<feature type="binding site" evidence="8">
    <location>
        <begin position="129"/>
        <end position="132"/>
    </location>
    <ligand>
        <name>GTP</name>
        <dbReference type="ChEBI" id="CHEBI:37565"/>
    </ligand>
</feature>
<reference evidence="11 12" key="1">
    <citation type="submission" date="2015-09" db="EMBL/GenBank/DDBJ databases">
        <title>A metagenomics-based metabolic model of nitrate-dependent anaerobic oxidation of methane by Methanoperedens-like archaea.</title>
        <authorList>
            <person name="Arshad A."/>
            <person name="Speth D.R."/>
            <person name="De Graaf R.M."/>
            <person name="Op Den Camp H.J."/>
            <person name="Jetten M.S."/>
            <person name="Welte C.U."/>
        </authorList>
    </citation>
    <scope>NUCLEOTIDE SEQUENCE [LARGE SCALE GENOMIC DNA]</scope>
</reference>
<dbReference type="GO" id="GO:0003924">
    <property type="term" value="F:GTPase activity"/>
    <property type="evidence" value="ECO:0007669"/>
    <property type="project" value="UniProtKB-UniRule"/>
</dbReference>
<name>A0A0P8CDQ3_9EURY</name>
<evidence type="ECO:0000256" key="5">
    <source>
        <dbReference type="ARBA" id="ARBA00022917"/>
    </source>
</evidence>
<dbReference type="InterPro" id="IPR027417">
    <property type="entry name" value="P-loop_NTPase"/>
</dbReference>
<organism evidence="11 12">
    <name type="scientific">Candidatus Methanoperedens nitratireducens</name>
    <dbReference type="NCBI Taxonomy" id="1392998"/>
    <lineage>
        <taxon>Archaea</taxon>
        <taxon>Methanobacteriati</taxon>
        <taxon>Methanobacteriota</taxon>
        <taxon>Stenosarchaea group</taxon>
        <taxon>Methanomicrobia</taxon>
        <taxon>Methanosarcinales</taxon>
        <taxon>ANME-2 cluster</taxon>
        <taxon>Candidatus Methanoperedentaceae</taxon>
        <taxon>Candidatus Methanoperedens</taxon>
    </lineage>
</organism>
<dbReference type="SUPFAM" id="SSF52540">
    <property type="entry name" value="P-loop containing nucleoside triphosphate hydrolases"/>
    <property type="match status" value="1"/>
</dbReference>
<keyword evidence="3 8" id="KW-0396">Initiation factor</keyword>
<keyword evidence="5 8" id="KW-0648">Protein biosynthesis</keyword>
<evidence type="ECO:0000256" key="9">
    <source>
        <dbReference type="RuleBase" id="RU000644"/>
    </source>
</evidence>
<dbReference type="Gene3D" id="3.40.50.10050">
    <property type="entry name" value="Translation initiation factor IF- 2, domain 3"/>
    <property type="match status" value="1"/>
</dbReference>
<dbReference type="PROSITE" id="PS51722">
    <property type="entry name" value="G_TR_2"/>
    <property type="match status" value="1"/>
</dbReference>
<dbReference type="EMBL" id="LKCM01000019">
    <property type="protein sequence ID" value="KPQ45160.1"/>
    <property type="molecule type" value="Genomic_DNA"/>
</dbReference>
<evidence type="ECO:0000256" key="4">
    <source>
        <dbReference type="ARBA" id="ARBA00022741"/>
    </source>
</evidence>
<dbReference type="PANTHER" id="PTHR43381">
    <property type="entry name" value="TRANSLATION INITIATION FACTOR IF-2-RELATED"/>
    <property type="match status" value="1"/>
</dbReference>
<dbReference type="NCBIfam" id="TIGR00491">
    <property type="entry name" value="aIF-2"/>
    <property type="match status" value="1"/>
</dbReference>
<evidence type="ECO:0000259" key="10">
    <source>
        <dbReference type="PROSITE" id="PS51722"/>
    </source>
</evidence>
<gene>
    <name evidence="8 11" type="primary">infB</name>
    <name evidence="11" type="ORF">MPEBLZ_00243</name>
</gene>
<dbReference type="InterPro" id="IPR029459">
    <property type="entry name" value="EFTU-type"/>
</dbReference>
<dbReference type="PANTHER" id="PTHR43381:SF4">
    <property type="entry name" value="EUKARYOTIC TRANSLATION INITIATION FACTOR 5B"/>
    <property type="match status" value="1"/>
</dbReference>
<evidence type="ECO:0000256" key="2">
    <source>
        <dbReference type="ARBA" id="ARBA00020166"/>
    </source>
</evidence>
<dbReference type="NCBIfam" id="TIGR00231">
    <property type="entry name" value="small_GTP"/>
    <property type="match status" value="1"/>
</dbReference>
<evidence type="ECO:0000256" key="3">
    <source>
        <dbReference type="ARBA" id="ARBA00022540"/>
    </source>
</evidence>
<evidence type="ECO:0000256" key="1">
    <source>
        <dbReference type="ARBA" id="ARBA00007733"/>
    </source>
</evidence>
<dbReference type="CDD" id="cd01887">
    <property type="entry name" value="IF2_eIF5B"/>
    <property type="match status" value="1"/>
</dbReference>
<dbReference type="CDD" id="cd16266">
    <property type="entry name" value="IF2_aeIF5B_IV"/>
    <property type="match status" value="1"/>
</dbReference>
<evidence type="ECO:0000256" key="7">
    <source>
        <dbReference type="ARBA" id="ARBA00024852"/>
    </source>
</evidence>
<dbReference type="InterPro" id="IPR015760">
    <property type="entry name" value="TIF_IF2"/>
</dbReference>
<feature type="binding site" evidence="8">
    <location>
        <begin position="75"/>
        <end position="79"/>
    </location>
    <ligand>
        <name>GTP</name>
        <dbReference type="ChEBI" id="CHEBI:37565"/>
    </ligand>
</feature>
<comment type="function">
    <text evidence="7 8 9">Function in general translation initiation by promoting the binding of the formylmethionine-tRNA to ribosomes. Seems to function along with eIF-2.</text>
</comment>
<dbReference type="PATRIC" id="fig|1719120.3.peg.269"/>
<dbReference type="Pfam" id="PF00009">
    <property type="entry name" value="GTP_EFTU"/>
    <property type="match status" value="1"/>
</dbReference>
<dbReference type="InterPro" id="IPR004544">
    <property type="entry name" value="TF_aIF-2_arc"/>
</dbReference>
<dbReference type="CDD" id="cd03703">
    <property type="entry name" value="aeIF5B_II"/>
    <property type="match status" value="1"/>
</dbReference>
<dbReference type="SUPFAM" id="SSF50447">
    <property type="entry name" value="Translation proteins"/>
    <property type="match status" value="1"/>
</dbReference>
<dbReference type="SUPFAM" id="SSF52156">
    <property type="entry name" value="Initiation factor IF2/eIF5b, domain 3"/>
    <property type="match status" value="1"/>
</dbReference>
<dbReference type="PRINTS" id="PR00315">
    <property type="entry name" value="ELONGATNFCT"/>
</dbReference>
<dbReference type="Proteomes" id="UP000050360">
    <property type="component" value="Unassembled WGS sequence"/>
</dbReference>
<evidence type="ECO:0000313" key="12">
    <source>
        <dbReference type="Proteomes" id="UP000050360"/>
    </source>
</evidence>
<evidence type="ECO:0000313" key="11">
    <source>
        <dbReference type="EMBL" id="KPQ45160.1"/>
    </source>
</evidence>
<dbReference type="FunFam" id="2.40.30.10:FF:000013">
    <property type="entry name" value="eukaryotic translation initiation factor 5B"/>
    <property type="match status" value="1"/>
</dbReference>